<dbReference type="RefSeq" id="WP_235861197.1">
    <property type="nucleotide sequence ID" value="NZ_FOMC01000018.1"/>
</dbReference>
<reference evidence="2 3" key="1">
    <citation type="submission" date="2015-09" db="EMBL/GenBank/DDBJ databases">
        <authorList>
            <consortium name="Swine Surveillance"/>
        </authorList>
    </citation>
    <scope>NUCLEOTIDE SEQUENCE [LARGE SCALE GENOMIC DNA]</scope>
    <source>
        <strain evidence="2 3">CECT 7557</strain>
    </source>
</reference>
<name>A0A0P1GW61_9RHOB</name>
<dbReference type="InterPro" id="IPR002816">
    <property type="entry name" value="TraB/PrgY/GumN_fam"/>
</dbReference>
<gene>
    <name evidence="2" type="ORF">TRM7557_01796</name>
</gene>
<dbReference type="PANTHER" id="PTHR40590:SF1">
    <property type="entry name" value="CYTOPLASMIC PROTEIN"/>
    <property type="match status" value="1"/>
</dbReference>
<dbReference type="PANTHER" id="PTHR40590">
    <property type="entry name" value="CYTOPLASMIC PROTEIN-RELATED"/>
    <property type="match status" value="1"/>
</dbReference>
<evidence type="ECO:0000313" key="2">
    <source>
        <dbReference type="EMBL" id="CUH78259.1"/>
    </source>
</evidence>
<proteinExistence type="predicted"/>
<dbReference type="CDD" id="cd14789">
    <property type="entry name" value="Tiki"/>
    <property type="match status" value="1"/>
</dbReference>
<dbReference type="Pfam" id="PF01963">
    <property type="entry name" value="TraB_PrgY_gumN"/>
    <property type="match status" value="1"/>
</dbReference>
<accession>A0A0P1GW61</accession>
<organism evidence="2 3">
    <name type="scientific">Tritonibacter multivorans</name>
    <dbReference type="NCBI Taxonomy" id="928856"/>
    <lineage>
        <taxon>Bacteria</taxon>
        <taxon>Pseudomonadati</taxon>
        <taxon>Pseudomonadota</taxon>
        <taxon>Alphaproteobacteria</taxon>
        <taxon>Rhodobacterales</taxon>
        <taxon>Paracoccaceae</taxon>
        <taxon>Tritonibacter</taxon>
    </lineage>
</organism>
<sequence>MLSRLLPQLLSYRPSSRPSCHQPQPRRQTRRRTRRRTQWAFWTGAAFAGALASPLAAACTGTDTRSTLPPALLADVAAQVAVAPYAEGLYWTATRDDRVLHVIGTLHLNDPRFAAWRETFAPLFDSADALLVEATDADQAKVQKALTEDLTHAFITEGPSLIDRLSPQEWDHVAALARDAGLPPAMAAKMQPWFLSLSLALPLCAKQDPDIANGLDKRLMTMAKDADVPIAALEDALSVIGLMSDTPLDEQVEGLRSYLAMTQTDPNQLASLSAAYFDERVLEFTLIEEARFLAAEAPVSPERRQADLDELMDKMLLGRNAAWIPVIEATEGDQIVIGVGAMHLPGKGGVLDLLTKAGYQLARQPLPPADLP</sequence>
<protein>
    <submittedName>
        <fullName evidence="2">TraB family protein</fullName>
    </submittedName>
</protein>
<evidence type="ECO:0000313" key="3">
    <source>
        <dbReference type="Proteomes" id="UP000052022"/>
    </source>
</evidence>
<dbReference type="STRING" id="928856.SAMN04488049_11838"/>
<feature type="region of interest" description="Disordered" evidence="1">
    <location>
        <begin position="13"/>
        <end position="34"/>
    </location>
</feature>
<dbReference type="InterPro" id="IPR047111">
    <property type="entry name" value="YbaP-like"/>
</dbReference>
<dbReference type="EMBL" id="CYSD01000028">
    <property type="protein sequence ID" value="CUH78259.1"/>
    <property type="molecule type" value="Genomic_DNA"/>
</dbReference>
<keyword evidence="3" id="KW-1185">Reference proteome</keyword>
<evidence type="ECO:0000256" key="1">
    <source>
        <dbReference type="SAM" id="MobiDB-lite"/>
    </source>
</evidence>
<dbReference type="AlphaFoldDB" id="A0A0P1GW61"/>
<dbReference type="Proteomes" id="UP000052022">
    <property type="component" value="Unassembled WGS sequence"/>
</dbReference>